<dbReference type="Pfam" id="PF00481">
    <property type="entry name" value="PP2C"/>
    <property type="match status" value="1"/>
</dbReference>
<evidence type="ECO:0000256" key="2">
    <source>
        <dbReference type="ARBA" id="ARBA00022801"/>
    </source>
</evidence>
<dbReference type="OrthoDB" id="416093at2759"/>
<dbReference type="PROSITE" id="PS51746">
    <property type="entry name" value="PPM_2"/>
    <property type="match status" value="1"/>
</dbReference>
<sequence length="539" mass="60263">MKNSQGDTLRVHLDKYRDIVGLRSTRCQRKYNQDRYKVLVLDAPQPETNPANIATTDTTSSSNSTRAISQMDADLKTLFYFAIFDGHGGSNTADYLTANLDEYIETAKPEMVPKVIEDLRKLGGYFRNFRPHFLEPFLPADFEKRGLKDAADRARQQRRVHIPGKGGQIKPMIFIPHPNATEEEQEQELESLENRATAAGTKVGSATPAPTEVLLSEEQRKQKERAATNKSRVEVPREGEEEDEYDEDDDPFVIARRRNLNRTSPLPGGSTAYFGTYRSEYASPSLRAEDMVEKERRKQQAAAAAVAPMPATMTLEQRLCLSFLQCDAELVRDKYRDGSTASVVIVQSKGAFWETEDDLDLILAHVGDTRILLCEAPRGESIQLTTDHHPDAVVEADRIRRMAAYVTADSFGENMFLGQLANTRALGDIAMKPFGVSAEPELVRRTVKASEAAFLVLISDGISSVMSNQEVVDCVKLENNPTQAAANVLNLAEQLGAEDNCTVMVVKLPAWGSKMPDLSKELREYRWQSEAQQSRARRR</sequence>
<feature type="domain" description="PPM-type phosphatase" evidence="6">
    <location>
        <begin position="19"/>
        <end position="508"/>
    </location>
</feature>
<organism evidence="7 8">
    <name type="scientific">Linnemannia gamsii</name>
    <dbReference type="NCBI Taxonomy" id="64522"/>
    <lineage>
        <taxon>Eukaryota</taxon>
        <taxon>Fungi</taxon>
        <taxon>Fungi incertae sedis</taxon>
        <taxon>Mucoromycota</taxon>
        <taxon>Mortierellomycotina</taxon>
        <taxon>Mortierellomycetes</taxon>
        <taxon>Mortierellales</taxon>
        <taxon>Mortierellaceae</taxon>
        <taxon>Linnemannia</taxon>
    </lineage>
</organism>
<evidence type="ECO:0000256" key="4">
    <source>
        <dbReference type="RuleBase" id="RU003465"/>
    </source>
</evidence>
<dbReference type="CDD" id="cd00143">
    <property type="entry name" value="PP2Cc"/>
    <property type="match status" value="1"/>
</dbReference>
<reference evidence="7" key="1">
    <citation type="journal article" date="2020" name="Fungal Divers.">
        <title>Resolving the Mortierellaceae phylogeny through synthesis of multi-gene phylogenetics and phylogenomics.</title>
        <authorList>
            <person name="Vandepol N."/>
            <person name="Liber J."/>
            <person name="Desiro A."/>
            <person name="Na H."/>
            <person name="Kennedy M."/>
            <person name="Barry K."/>
            <person name="Grigoriev I.V."/>
            <person name="Miller A.N."/>
            <person name="O'Donnell K."/>
            <person name="Stajich J.E."/>
            <person name="Bonito G."/>
        </authorList>
    </citation>
    <scope>NUCLEOTIDE SEQUENCE</scope>
    <source>
        <strain evidence="7">NVP60</strain>
    </source>
</reference>
<dbReference type="InterPro" id="IPR000222">
    <property type="entry name" value="PP2C_BS"/>
</dbReference>
<dbReference type="InterPro" id="IPR036457">
    <property type="entry name" value="PPM-type-like_dom_sf"/>
</dbReference>
<comment type="caution">
    <text evidence="7">The sequence shown here is derived from an EMBL/GenBank/DDBJ whole genome shotgun (WGS) entry which is preliminary data.</text>
</comment>
<dbReference type="AlphaFoldDB" id="A0A9P6RA11"/>
<dbReference type="EMBL" id="JAAAIN010000363">
    <property type="protein sequence ID" value="KAG0315612.1"/>
    <property type="molecule type" value="Genomic_DNA"/>
</dbReference>
<dbReference type="InterPro" id="IPR015655">
    <property type="entry name" value="PP2C"/>
</dbReference>
<evidence type="ECO:0000313" key="7">
    <source>
        <dbReference type="EMBL" id="KAG0315612.1"/>
    </source>
</evidence>
<keyword evidence="1" id="KW-0479">Metal-binding</keyword>
<dbReference type="GO" id="GO:0004722">
    <property type="term" value="F:protein serine/threonine phosphatase activity"/>
    <property type="evidence" value="ECO:0007669"/>
    <property type="project" value="InterPro"/>
</dbReference>
<dbReference type="InterPro" id="IPR001932">
    <property type="entry name" value="PPM-type_phosphatase-like_dom"/>
</dbReference>
<evidence type="ECO:0000259" key="6">
    <source>
        <dbReference type="PROSITE" id="PS51746"/>
    </source>
</evidence>
<dbReference type="PANTHER" id="PTHR47992">
    <property type="entry name" value="PROTEIN PHOSPHATASE"/>
    <property type="match status" value="1"/>
</dbReference>
<evidence type="ECO:0000313" key="8">
    <source>
        <dbReference type="Proteomes" id="UP000823405"/>
    </source>
</evidence>
<proteinExistence type="inferred from homology"/>
<keyword evidence="3 4" id="KW-0904">Protein phosphatase</keyword>
<dbReference type="SUPFAM" id="SSF81606">
    <property type="entry name" value="PP2C-like"/>
    <property type="match status" value="1"/>
</dbReference>
<comment type="similarity">
    <text evidence="4">Belongs to the PP2C family.</text>
</comment>
<evidence type="ECO:0000256" key="5">
    <source>
        <dbReference type="SAM" id="MobiDB-lite"/>
    </source>
</evidence>
<dbReference type="PROSITE" id="PS01032">
    <property type="entry name" value="PPM_1"/>
    <property type="match status" value="1"/>
</dbReference>
<protein>
    <recommendedName>
        <fullName evidence="6">PPM-type phosphatase domain-containing protein</fullName>
    </recommendedName>
</protein>
<gene>
    <name evidence="7" type="ORF">BGZ97_008048</name>
</gene>
<evidence type="ECO:0000256" key="3">
    <source>
        <dbReference type="ARBA" id="ARBA00022912"/>
    </source>
</evidence>
<dbReference type="Gene3D" id="3.60.40.10">
    <property type="entry name" value="PPM-type phosphatase domain"/>
    <property type="match status" value="2"/>
</dbReference>
<feature type="region of interest" description="Disordered" evidence="5">
    <location>
        <begin position="153"/>
        <end position="173"/>
    </location>
</feature>
<accession>A0A9P6RA11</accession>
<dbReference type="GO" id="GO:0046872">
    <property type="term" value="F:metal ion binding"/>
    <property type="evidence" value="ECO:0007669"/>
    <property type="project" value="UniProtKB-KW"/>
</dbReference>
<dbReference type="Proteomes" id="UP000823405">
    <property type="component" value="Unassembled WGS sequence"/>
</dbReference>
<keyword evidence="2 4" id="KW-0378">Hydrolase</keyword>
<feature type="region of interest" description="Disordered" evidence="5">
    <location>
        <begin position="199"/>
        <end position="247"/>
    </location>
</feature>
<feature type="compositionally biased region" description="Basic and acidic residues" evidence="5">
    <location>
        <begin position="217"/>
        <end position="238"/>
    </location>
</feature>
<name>A0A9P6RA11_9FUNG</name>
<evidence type="ECO:0000256" key="1">
    <source>
        <dbReference type="ARBA" id="ARBA00022723"/>
    </source>
</evidence>
<dbReference type="SMART" id="SM00332">
    <property type="entry name" value="PP2Cc"/>
    <property type="match status" value="1"/>
</dbReference>
<keyword evidence="8" id="KW-1185">Reference proteome</keyword>